<dbReference type="Gene3D" id="3.90.25.10">
    <property type="entry name" value="UDP-galactose 4-epimerase, domain 1"/>
    <property type="match status" value="1"/>
</dbReference>
<dbReference type="Pfam" id="PF01370">
    <property type="entry name" value="Epimerase"/>
    <property type="match status" value="1"/>
</dbReference>
<proteinExistence type="predicted"/>
<dbReference type="Proteomes" id="UP001303408">
    <property type="component" value="Chromosome"/>
</dbReference>
<dbReference type="EMBL" id="CP134880">
    <property type="protein sequence ID" value="WNM27814.1"/>
    <property type="molecule type" value="Genomic_DNA"/>
</dbReference>
<dbReference type="Gene3D" id="3.40.50.720">
    <property type="entry name" value="NAD(P)-binding Rossmann-like Domain"/>
    <property type="match status" value="1"/>
</dbReference>
<dbReference type="RefSeq" id="WP_313544000.1">
    <property type="nucleotide sequence ID" value="NZ_CP134880.1"/>
</dbReference>
<dbReference type="InterPro" id="IPR036291">
    <property type="entry name" value="NAD(P)-bd_dom_sf"/>
</dbReference>
<organism evidence="2">
    <name type="scientific">Demequina capsici</name>
    <dbReference type="NCBI Taxonomy" id="3075620"/>
    <lineage>
        <taxon>Bacteria</taxon>
        <taxon>Bacillati</taxon>
        <taxon>Actinomycetota</taxon>
        <taxon>Actinomycetes</taxon>
        <taxon>Micrococcales</taxon>
        <taxon>Demequinaceae</taxon>
        <taxon>Demequina</taxon>
    </lineage>
</organism>
<dbReference type="PANTHER" id="PTHR43245:SF13">
    <property type="entry name" value="UDP-D-APIOSE_UDP-D-XYLOSE SYNTHASE 2"/>
    <property type="match status" value="1"/>
</dbReference>
<reference evidence="2" key="1">
    <citation type="submission" date="2023-09" db="EMBL/GenBank/DDBJ databases">
        <title>Demequina sp. a novel bacteria isolated from Capsicum annuum.</title>
        <authorList>
            <person name="Humaira Z."/>
            <person name="Lee J."/>
            <person name="Cho D."/>
        </authorList>
    </citation>
    <scope>NUCLEOTIDE SEQUENCE</scope>
    <source>
        <strain evidence="2">PMTSA13</strain>
    </source>
</reference>
<sequence length="305" mass="32700">MRSVLVTGIDGFVGRHVAALAYEAGVAVHGVGRSGALAPDVAAHVHTYVQADLTEGWPALPAVDAVIHLAGLAAVGPSFERPQLYIEANSRIVTHMAEALLAADYRGTLVAVSSGAVYGSTREPLTEDSPVGISSPYAVSKLLVENQMTYYRHRGLRTVVARPFNHVGPGQRQGFLVPDLYARLALLPEGEPLSVGNLSTRRDYLDVRDVARAYLVLAQAESWTHGVYNVASGRSRSGYEMLAAIAGAMGRDVPELVTDSHILRPTDVDEVIGSADRLRDELAWAPQHSLEQSIADFVADARSRS</sequence>
<keyword evidence="2" id="KW-0456">Lyase</keyword>
<evidence type="ECO:0000313" key="2">
    <source>
        <dbReference type="EMBL" id="WNM27814.1"/>
    </source>
</evidence>
<name>A0AA96FDX8_9MICO</name>
<feature type="domain" description="NAD-dependent epimerase/dehydratase" evidence="1">
    <location>
        <begin position="4"/>
        <end position="231"/>
    </location>
</feature>
<dbReference type="EC" id="4.2.1.47" evidence="2"/>
<dbReference type="AlphaFoldDB" id="A0AA96FDX8"/>
<evidence type="ECO:0000259" key="1">
    <source>
        <dbReference type="Pfam" id="PF01370"/>
    </source>
</evidence>
<dbReference type="SUPFAM" id="SSF51735">
    <property type="entry name" value="NAD(P)-binding Rossmann-fold domains"/>
    <property type="match status" value="1"/>
</dbReference>
<dbReference type="GO" id="GO:0008446">
    <property type="term" value="F:GDP-mannose 4,6-dehydratase activity"/>
    <property type="evidence" value="ECO:0007669"/>
    <property type="project" value="UniProtKB-EC"/>
</dbReference>
<gene>
    <name evidence="2" type="ORF">RN607_02060</name>
</gene>
<dbReference type="InterPro" id="IPR050177">
    <property type="entry name" value="Lipid_A_modif_metabolic_enz"/>
</dbReference>
<accession>A0AA96FDX8</accession>
<protein>
    <submittedName>
        <fullName evidence="2">GDP-mannose 4,6-dehydratase</fullName>
        <ecNumber evidence="2">4.2.1.47</ecNumber>
    </submittedName>
</protein>
<dbReference type="PANTHER" id="PTHR43245">
    <property type="entry name" value="BIFUNCTIONAL POLYMYXIN RESISTANCE PROTEIN ARNA"/>
    <property type="match status" value="1"/>
</dbReference>
<dbReference type="KEGG" id="dcp:RN607_02060"/>
<dbReference type="InterPro" id="IPR001509">
    <property type="entry name" value="Epimerase_deHydtase"/>
</dbReference>